<evidence type="ECO:0000313" key="1">
    <source>
        <dbReference type="EMBL" id="CCH54001.1"/>
    </source>
</evidence>
<organism evidence="1 2">
    <name type="scientific">Fibrisoma limi BUZ 3</name>
    <dbReference type="NCBI Taxonomy" id="1185876"/>
    <lineage>
        <taxon>Bacteria</taxon>
        <taxon>Pseudomonadati</taxon>
        <taxon>Bacteroidota</taxon>
        <taxon>Cytophagia</taxon>
        <taxon>Cytophagales</taxon>
        <taxon>Spirosomataceae</taxon>
        <taxon>Fibrisoma</taxon>
    </lineage>
</organism>
<name>I2GJC6_9BACT</name>
<dbReference type="Proteomes" id="UP000009309">
    <property type="component" value="Unassembled WGS sequence"/>
</dbReference>
<protein>
    <submittedName>
        <fullName evidence="1">Uncharacterized protein</fullName>
    </submittedName>
</protein>
<dbReference type="AlphaFoldDB" id="I2GJC6"/>
<sequence length="140" mass="15482">MGHGVIPNVAMKPKPVALLLIVYCAFIVGCSSRTEVLPADTWSEGCVELAPYQNGYRLNGMCCSYILMPTLRIDRNQTFTVKASYYTFNGAGFIDIPTNVRGELSPNRRTLTLRYTVNGSTTTHTLEPGRARMYCLCGCD</sequence>
<reference evidence="1 2" key="1">
    <citation type="journal article" date="2012" name="J. Bacteriol.">
        <title>Genome Sequence of the Filamentous Bacterium Fibrisoma limi BUZ 3T.</title>
        <authorList>
            <person name="Filippini M."/>
            <person name="Qi W."/>
            <person name="Jaenicke S."/>
            <person name="Goesmann A."/>
            <person name="Smits T.H."/>
            <person name="Bagheri H.C."/>
        </authorList>
    </citation>
    <scope>NUCLEOTIDE SEQUENCE [LARGE SCALE GENOMIC DNA]</scope>
    <source>
        <strain evidence="2">BUZ 3T</strain>
    </source>
</reference>
<proteinExistence type="predicted"/>
<accession>I2GJC6</accession>
<dbReference type="STRING" id="1185876.BN8_03138"/>
<dbReference type="EMBL" id="CAIT01000006">
    <property type="protein sequence ID" value="CCH54001.1"/>
    <property type="molecule type" value="Genomic_DNA"/>
</dbReference>
<comment type="caution">
    <text evidence="1">The sequence shown here is derived from an EMBL/GenBank/DDBJ whole genome shotgun (WGS) entry which is preliminary data.</text>
</comment>
<evidence type="ECO:0000313" key="2">
    <source>
        <dbReference type="Proteomes" id="UP000009309"/>
    </source>
</evidence>
<keyword evidence="2" id="KW-1185">Reference proteome</keyword>
<gene>
    <name evidence="1" type="ORF">BN8_03138</name>
</gene>